<name>A0ABR1MIJ0_9PEZI</name>
<accession>A0ABR1MIJ0</accession>
<feature type="signal peptide" evidence="1">
    <location>
        <begin position="1"/>
        <end position="20"/>
    </location>
</feature>
<organism evidence="2 3">
    <name type="scientific">Phyllosticta citricarpa</name>
    <dbReference type="NCBI Taxonomy" id="55181"/>
    <lineage>
        <taxon>Eukaryota</taxon>
        <taxon>Fungi</taxon>
        <taxon>Dikarya</taxon>
        <taxon>Ascomycota</taxon>
        <taxon>Pezizomycotina</taxon>
        <taxon>Dothideomycetes</taxon>
        <taxon>Dothideomycetes incertae sedis</taxon>
        <taxon>Botryosphaeriales</taxon>
        <taxon>Phyllostictaceae</taxon>
        <taxon>Phyllosticta</taxon>
    </lineage>
</organism>
<reference evidence="2 3" key="1">
    <citation type="submission" date="2024-04" db="EMBL/GenBank/DDBJ databases">
        <title>Phyllosticta paracitricarpa is synonymous to the EU quarantine fungus P. citricarpa based on phylogenomic analyses.</title>
        <authorList>
            <consortium name="Lawrence Berkeley National Laboratory"/>
            <person name="Van Ingen-Buijs V.A."/>
            <person name="Van Westerhoven A.C."/>
            <person name="Haridas S."/>
            <person name="Skiadas P."/>
            <person name="Martin F."/>
            <person name="Groenewald J.Z."/>
            <person name="Crous P.W."/>
            <person name="Seidl M.F."/>
        </authorList>
    </citation>
    <scope>NUCLEOTIDE SEQUENCE [LARGE SCALE GENOMIC DNA]</scope>
    <source>
        <strain evidence="2 3">CBS 122670</strain>
    </source>
</reference>
<sequence>MRFFSSILTISAALSVAAQASQPTKTDPCLENGCLSIDSLTIFVHLKPKRDDNISLDYTISFADHEEECIVEWKYGKSAGKKGFPKANDPVGCDGGRFATFFDSFSTTSNFVLEASYTYALHSTGQIRTIHGRGTVDSNVLICDNYLNSKRCQLDYDKVSEIKLPIYQPE</sequence>
<dbReference type="Proteomes" id="UP001365128">
    <property type="component" value="Unassembled WGS sequence"/>
</dbReference>
<comment type="caution">
    <text evidence="2">The sequence shown here is derived from an EMBL/GenBank/DDBJ whole genome shotgun (WGS) entry which is preliminary data.</text>
</comment>
<keyword evidence="1" id="KW-0732">Signal</keyword>
<gene>
    <name evidence="2" type="ORF">IWX46DRAFT_416295</name>
</gene>
<keyword evidence="3" id="KW-1185">Reference proteome</keyword>
<protein>
    <recommendedName>
        <fullName evidence="4">AA1-like domain-containing protein</fullName>
    </recommendedName>
</protein>
<proteinExistence type="predicted"/>
<evidence type="ECO:0000313" key="3">
    <source>
        <dbReference type="Proteomes" id="UP001365128"/>
    </source>
</evidence>
<evidence type="ECO:0008006" key="4">
    <source>
        <dbReference type="Google" id="ProtNLM"/>
    </source>
</evidence>
<evidence type="ECO:0000313" key="2">
    <source>
        <dbReference type="EMBL" id="KAK7550588.1"/>
    </source>
</evidence>
<evidence type="ECO:0000256" key="1">
    <source>
        <dbReference type="SAM" id="SignalP"/>
    </source>
</evidence>
<dbReference type="EMBL" id="JBBPDW010000007">
    <property type="protein sequence ID" value="KAK7550588.1"/>
    <property type="molecule type" value="Genomic_DNA"/>
</dbReference>
<feature type="chain" id="PRO_5046854773" description="AA1-like domain-containing protein" evidence="1">
    <location>
        <begin position="21"/>
        <end position="170"/>
    </location>
</feature>